<organism evidence="3 4">
    <name type="scientific">Rhodobacter xanthinilyticus</name>
    <dbReference type="NCBI Taxonomy" id="1850250"/>
    <lineage>
        <taxon>Bacteria</taxon>
        <taxon>Pseudomonadati</taxon>
        <taxon>Pseudomonadota</taxon>
        <taxon>Alphaproteobacteria</taxon>
        <taxon>Rhodobacterales</taxon>
        <taxon>Rhodobacter group</taxon>
        <taxon>Rhodobacter</taxon>
    </lineage>
</organism>
<dbReference type="Gene3D" id="3.20.20.100">
    <property type="entry name" value="NADP-dependent oxidoreductase domain"/>
    <property type="match status" value="1"/>
</dbReference>
<dbReference type="PANTHER" id="PTHR43364">
    <property type="entry name" value="NADH-SPECIFIC METHYLGLYOXAL REDUCTASE-RELATED"/>
    <property type="match status" value="1"/>
</dbReference>
<dbReference type="Proteomes" id="UP000176562">
    <property type="component" value="Chromosome"/>
</dbReference>
<accession>A0A1D9MDJ7</accession>
<reference evidence="3 4" key="1">
    <citation type="submission" date="2016-10" db="EMBL/GenBank/DDBJ databases">
        <title>Rhodobacter sp. LPB0142, isolated from sea water.</title>
        <authorList>
            <person name="Kim E."/>
            <person name="Yi H."/>
        </authorList>
    </citation>
    <scope>NUCLEOTIDE SEQUENCE [LARGE SCALE GENOMIC DNA]</scope>
    <source>
        <strain evidence="3 4">LPB0142</strain>
    </source>
</reference>
<proteinExistence type="predicted"/>
<feature type="domain" description="NADP-dependent oxidoreductase" evidence="2">
    <location>
        <begin position="15"/>
        <end position="340"/>
    </location>
</feature>
<evidence type="ECO:0000313" key="4">
    <source>
        <dbReference type="Proteomes" id="UP000176562"/>
    </source>
</evidence>
<dbReference type="GO" id="GO:0016491">
    <property type="term" value="F:oxidoreductase activity"/>
    <property type="evidence" value="ECO:0007669"/>
    <property type="project" value="UniProtKB-KW"/>
</dbReference>
<dbReference type="CDD" id="cd19094">
    <property type="entry name" value="AKR_Tas-like"/>
    <property type="match status" value="1"/>
</dbReference>
<dbReference type="InterPro" id="IPR036812">
    <property type="entry name" value="NAD(P)_OxRdtase_dom_sf"/>
</dbReference>
<dbReference type="EMBL" id="CP017781">
    <property type="protein sequence ID" value="AOZ69926.1"/>
    <property type="molecule type" value="Genomic_DNA"/>
</dbReference>
<sequence length="348" mass="37682">MNKREIGATGLMVSELCLGSMTWGTQNTEAEGHAQIERALERGVDFIDTAEMYPVNPVSAETSGRTEEIIGSWFAKTGRRGDVVLATKVSGIGLQAVRAGAPITPANIRTAIEGSLRRLQTDHIDIYQFHWPNRGSYHFRQNWGFAPVKQPAKAEIEADMVACLETLAALKAEGKIGHFGLSNESAWGMAEWIRLAEAGHGPRPVSLQNEYSLMCRLYDTDLAELGHHERVTCLAYSPLAVGMLSGKYSGGAAPAGSRRSIVRELGGRSNARAFEIADLYVGVAREAGLDPVSMAIAWTLTRPFPIIPIIGATSVAQLEKSLDGADLVLSAEVLRALEKVHHAHPMPF</sequence>
<evidence type="ECO:0000313" key="3">
    <source>
        <dbReference type="EMBL" id="AOZ69926.1"/>
    </source>
</evidence>
<dbReference type="STRING" id="1850250.LPB142_11820"/>
<dbReference type="Pfam" id="PF00248">
    <property type="entry name" value="Aldo_ket_red"/>
    <property type="match status" value="1"/>
</dbReference>
<keyword evidence="4" id="KW-1185">Reference proteome</keyword>
<keyword evidence="1" id="KW-0560">Oxidoreductase</keyword>
<gene>
    <name evidence="3" type="ORF">LPB142_11820</name>
</gene>
<dbReference type="RefSeq" id="WP_068765835.1">
    <property type="nucleotide sequence ID" value="NZ_CP017781.1"/>
</dbReference>
<dbReference type="InterPro" id="IPR023210">
    <property type="entry name" value="NADP_OxRdtase_dom"/>
</dbReference>
<dbReference type="PANTHER" id="PTHR43364:SF4">
    <property type="entry name" value="NAD(P)-LINKED OXIDOREDUCTASE SUPERFAMILY PROTEIN"/>
    <property type="match status" value="1"/>
</dbReference>
<dbReference type="AlphaFoldDB" id="A0A1D9MDJ7"/>
<protein>
    <submittedName>
        <fullName evidence="3">Aldo/keto reductase</fullName>
    </submittedName>
</protein>
<evidence type="ECO:0000256" key="1">
    <source>
        <dbReference type="ARBA" id="ARBA00023002"/>
    </source>
</evidence>
<name>A0A1D9MDJ7_9RHOB</name>
<evidence type="ECO:0000259" key="2">
    <source>
        <dbReference type="Pfam" id="PF00248"/>
    </source>
</evidence>
<dbReference type="KEGG" id="rhp:LPB142_11820"/>
<dbReference type="SUPFAM" id="SSF51430">
    <property type="entry name" value="NAD(P)-linked oxidoreductase"/>
    <property type="match status" value="1"/>
</dbReference>
<dbReference type="InterPro" id="IPR050523">
    <property type="entry name" value="AKR_Detox_Biosynth"/>
</dbReference>